<evidence type="ECO:0000313" key="3">
    <source>
        <dbReference type="Proteomes" id="UP000288859"/>
    </source>
</evidence>
<accession>A0A438NBP4</accession>
<dbReference type="InterPro" id="IPR013094">
    <property type="entry name" value="AB_hydrolase_3"/>
</dbReference>
<reference evidence="2 3" key="1">
    <citation type="submission" date="2017-03" db="EMBL/GenBank/DDBJ databases">
        <title>Genomes of endolithic fungi from Antarctica.</title>
        <authorList>
            <person name="Coleine C."/>
            <person name="Masonjones S."/>
            <person name="Stajich J.E."/>
        </authorList>
    </citation>
    <scope>NUCLEOTIDE SEQUENCE [LARGE SCALE GENOMIC DNA]</scope>
    <source>
        <strain evidence="2 3">CCFEE 6314</strain>
    </source>
</reference>
<organism evidence="2 3">
    <name type="scientific">Exophiala mesophila</name>
    <name type="common">Black yeast-like fungus</name>
    <dbReference type="NCBI Taxonomy" id="212818"/>
    <lineage>
        <taxon>Eukaryota</taxon>
        <taxon>Fungi</taxon>
        <taxon>Dikarya</taxon>
        <taxon>Ascomycota</taxon>
        <taxon>Pezizomycotina</taxon>
        <taxon>Eurotiomycetes</taxon>
        <taxon>Chaetothyriomycetidae</taxon>
        <taxon>Chaetothyriales</taxon>
        <taxon>Herpotrichiellaceae</taxon>
        <taxon>Exophiala</taxon>
    </lineage>
</organism>
<dbReference type="AlphaFoldDB" id="A0A438NBP4"/>
<dbReference type="Gene3D" id="3.40.50.1820">
    <property type="entry name" value="alpha/beta hydrolase"/>
    <property type="match status" value="1"/>
</dbReference>
<dbReference type="SUPFAM" id="SSF53474">
    <property type="entry name" value="alpha/beta-Hydrolases"/>
    <property type="match status" value="1"/>
</dbReference>
<dbReference type="Pfam" id="PF07859">
    <property type="entry name" value="Abhydrolase_3"/>
    <property type="match status" value="1"/>
</dbReference>
<dbReference type="OrthoDB" id="4121156at2759"/>
<gene>
    <name evidence="2" type="ORF">B0A52_02319</name>
</gene>
<dbReference type="Proteomes" id="UP000288859">
    <property type="component" value="Unassembled WGS sequence"/>
</dbReference>
<sequence>MVAFDPDDLSRFDDFRILTTSYKQVHDHEISVNVLYHKDLPTHASAAQPIIIRFHGGGLVAADSLFPDFFGHWLLDLAKTNRAIIVSANHRLLPESNATDILEDLDDLWSWVRESLPSFLTTQSGGSLGCDTGRIMVAGESAGGYLAIQLALNHPDKIRTFLIQYPMLDMKSPWFMAEYEKNVLGVPQLPRTLIADHLKRVHDSEVQANKKIIVSSDPRFERGPLMFGMIQQGLFGQYFDPQIKRLFPIDRVEEGESLPAAGGLIWHGQDDSVVPVGGSVKFRDAVLKQNPSANVALEIRPGEHGFDATVKLGWLNEDEARAKHNGD</sequence>
<dbReference type="PANTHER" id="PTHR23024">
    <property type="entry name" value="ARYLACETAMIDE DEACETYLASE"/>
    <property type="match status" value="1"/>
</dbReference>
<proteinExistence type="predicted"/>
<dbReference type="InterPro" id="IPR000073">
    <property type="entry name" value="AB_hydrolase_1"/>
</dbReference>
<dbReference type="InterPro" id="IPR050466">
    <property type="entry name" value="Carboxylest/Gibb_receptor"/>
</dbReference>
<dbReference type="GO" id="GO:0016787">
    <property type="term" value="F:hydrolase activity"/>
    <property type="evidence" value="ECO:0007669"/>
    <property type="project" value="InterPro"/>
</dbReference>
<dbReference type="InterPro" id="IPR029058">
    <property type="entry name" value="AB_hydrolase_fold"/>
</dbReference>
<dbReference type="PANTHER" id="PTHR23024:SF339">
    <property type="entry name" value="ALPHA_BETA HYDROLASE FOLD-3 DOMAIN-CONTAINING PROTEIN"/>
    <property type="match status" value="1"/>
</dbReference>
<evidence type="ECO:0000313" key="2">
    <source>
        <dbReference type="EMBL" id="RVX73192.1"/>
    </source>
</evidence>
<evidence type="ECO:0000259" key="1">
    <source>
        <dbReference type="Pfam" id="PF07859"/>
    </source>
</evidence>
<dbReference type="PRINTS" id="PR00111">
    <property type="entry name" value="ABHYDROLASE"/>
</dbReference>
<comment type="caution">
    <text evidence="2">The sequence shown here is derived from an EMBL/GenBank/DDBJ whole genome shotgun (WGS) entry which is preliminary data.</text>
</comment>
<name>A0A438NBP4_EXOME</name>
<protein>
    <recommendedName>
        <fullName evidence="1">Alpha/beta hydrolase fold-3 domain-containing protein</fullName>
    </recommendedName>
</protein>
<feature type="domain" description="Alpha/beta hydrolase fold-3" evidence="1">
    <location>
        <begin position="52"/>
        <end position="171"/>
    </location>
</feature>
<dbReference type="EMBL" id="NAJM01000009">
    <property type="protein sequence ID" value="RVX73192.1"/>
    <property type="molecule type" value="Genomic_DNA"/>
</dbReference>